<keyword evidence="2" id="KW-1185">Reference proteome</keyword>
<reference evidence="1 2" key="1">
    <citation type="submission" date="2006-03" db="EMBL/GenBank/DDBJ databases">
        <title>Complete sequence of Methylobacillus flagellatus KT.</title>
        <authorList>
            <consortium name="US DOE Joint Genome Institute"/>
            <person name="Copeland A."/>
            <person name="Lucas S."/>
            <person name="Lapidus A."/>
            <person name="Barry K."/>
            <person name="Detter J.C."/>
            <person name="Glavina del Rio T."/>
            <person name="Hammon N."/>
            <person name="Israni S."/>
            <person name="Dalin E."/>
            <person name="Tice H."/>
            <person name="Pitluck S."/>
            <person name="Brettin T."/>
            <person name="Bruce D."/>
            <person name="Han C."/>
            <person name="Tapia R."/>
            <person name="Saunders E."/>
            <person name="Gilna P."/>
            <person name="Schmutz J."/>
            <person name="Larimer F."/>
            <person name="Land M."/>
            <person name="Kyrpides N."/>
            <person name="Anderson I."/>
            <person name="Richardson P."/>
        </authorList>
    </citation>
    <scope>NUCLEOTIDE SEQUENCE [LARGE SCALE GENOMIC DNA]</scope>
    <source>
        <strain evidence="2">KT / ATCC 51484 / DSM 6875</strain>
    </source>
</reference>
<protein>
    <submittedName>
        <fullName evidence="1">Putative transmembrane protein</fullName>
    </submittedName>
</protein>
<keyword evidence="1" id="KW-0472">Membrane</keyword>
<dbReference type="KEGG" id="mfa:Mfla_0478"/>
<gene>
    <name evidence="1" type="ordered locus">Mfla_0478</name>
</gene>
<proteinExistence type="predicted"/>
<dbReference type="Proteomes" id="UP000002440">
    <property type="component" value="Chromosome"/>
</dbReference>
<dbReference type="eggNOG" id="ENOG5033N79">
    <property type="taxonomic scope" value="Bacteria"/>
</dbReference>
<accession>Q1H439</accession>
<evidence type="ECO:0000313" key="2">
    <source>
        <dbReference type="Proteomes" id="UP000002440"/>
    </source>
</evidence>
<keyword evidence="1" id="KW-0812">Transmembrane</keyword>
<sequence length="119" mass="13781">MRTSVYFLLFLSLTQTGCGIGGHWMNGNPFREPVKPYIDYWEKEGMTEESRLNDWAACEGSENGTFSWKVKQQFPDETDEAARMRQEHAFQRCLIRSGYRYMGNCSSEYMKARPLCGAP</sequence>
<evidence type="ECO:0000313" key="1">
    <source>
        <dbReference type="EMBL" id="ABE48748.1"/>
    </source>
</evidence>
<dbReference type="AlphaFoldDB" id="Q1H439"/>
<dbReference type="RefSeq" id="WP_011478845.1">
    <property type="nucleotide sequence ID" value="NC_007947.1"/>
</dbReference>
<name>Q1H439_METFK</name>
<dbReference type="HOGENOM" id="CLU_2046944_0_0_4"/>
<dbReference type="EMBL" id="CP000284">
    <property type="protein sequence ID" value="ABE48748.1"/>
    <property type="molecule type" value="Genomic_DNA"/>
</dbReference>
<dbReference type="STRING" id="265072.Mfla_0478"/>
<organism evidence="1 2">
    <name type="scientific">Methylobacillus flagellatus (strain ATCC 51484 / DSM 6875 / VKM B-1610 / KT)</name>
    <dbReference type="NCBI Taxonomy" id="265072"/>
    <lineage>
        <taxon>Bacteria</taxon>
        <taxon>Pseudomonadati</taxon>
        <taxon>Pseudomonadota</taxon>
        <taxon>Betaproteobacteria</taxon>
        <taxon>Nitrosomonadales</taxon>
        <taxon>Methylophilaceae</taxon>
        <taxon>Methylobacillus</taxon>
    </lineage>
</organism>